<dbReference type="GeneID" id="106065076"/>
<name>A0A9W3BFK9_BIOGL</name>
<reference evidence="3 4" key="1">
    <citation type="submission" date="2025-04" db="UniProtKB">
        <authorList>
            <consortium name="RefSeq"/>
        </authorList>
    </citation>
    <scope>IDENTIFICATION</scope>
</reference>
<evidence type="ECO:0000313" key="2">
    <source>
        <dbReference type="Proteomes" id="UP001165740"/>
    </source>
</evidence>
<keyword evidence="2" id="KW-1185">Reference proteome</keyword>
<protein>
    <submittedName>
        <fullName evidence="3 4">Uncharacterized protein LOC106065076</fullName>
    </submittedName>
</protein>
<dbReference type="AlphaFoldDB" id="A0A9W3BFK9"/>
<feature type="region of interest" description="Disordered" evidence="1">
    <location>
        <begin position="1"/>
        <end position="23"/>
    </location>
</feature>
<organism evidence="2 4">
    <name type="scientific">Biomphalaria glabrata</name>
    <name type="common">Bloodfluke planorb</name>
    <name type="synonym">Freshwater snail</name>
    <dbReference type="NCBI Taxonomy" id="6526"/>
    <lineage>
        <taxon>Eukaryota</taxon>
        <taxon>Metazoa</taxon>
        <taxon>Spiralia</taxon>
        <taxon>Lophotrochozoa</taxon>
        <taxon>Mollusca</taxon>
        <taxon>Gastropoda</taxon>
        <taxon>Heterobranchia</taxon>
        <taxon>Euthyneura</taxon>
        <taxon>Panpulmonata</taxon>
        <taxon>Hygrophila</taxon>
        <taxon>Lymnaeoidea</taxon>
        <taxon>Planorbidae</taxon>
        <taxon>Biomphalaria</taxon>
    </lineage>
</organism>
<feature type="region of interest" description="Disordered" evidence="1">
    <location>
        <begin position="113"/>
        <end position="146"/>
    </location>
</feature>
<dbReference type="RefSeq" id="XP_055898214.1">
    <property type="nucleotide sequence ID" value="XM_056042239.1"/>
</dbReference>
<sequence>MSNAGKIGSNRSNSQESNSHTQTVTVNGLMKAHLTQSIVVNGMDWNVKGSELLEILDIVGALNETTPQNGSTEDLCFTGHIGDRTSIEVNGIVNGSMTKSVVFNAEKLNLKPEADQIRRQAGGRREADDMEQDDQDEKKLKVEHSF</sequence>
<dbReference type="Proteomes" id="UP001165740">
    <property type="component" value="Chromosome 9"/>
</dbReference>
<gene>
    <name evidence="3 4" type="primary">LOC106065076</name>
</gene>
<evidence type="ECO:0000256" key="1">
    <source>
        <dbReference type="SAM" id="MobiDB-lite"/>
    </source>
</evidence>
<feature type="compositionally biased region" description="Basic and acidic residues" evidence="1">
    <location>
        <begin position="136"/>
        <end position="146"/>
    </location>
</feature>
<evidence type="ECO:0000313" key="4">
    <source>
        <dbReference type="RefSeq" id="XP_055898214.1"/>
    </source>
</evidence>
<dbReference type="RefSeq" id="XP_055898213.1">
    <property type="nucleotide sequence ID" value="XM_056042238.1"/>
</dbReference>
<feature type="compositionally biased region" description="Basic and acidic residues" evidence="1">
    <location>
        <begin position="113"/>
        <end position="127"/>
    </location>
</feature>
<proteinExistence type="predicted"/>
<accession>A0A9W3BFK9</accession>
<evidence type="ECO:0000313" key="3">
    <source>
        <dbReference type="RefSeq" id="XP_055898213.1"/>
    </source>
</evidence>